<dbReference type="KEGG" id="nani:NCTC12227_00894"/>
<dbReference type="RefSeq" id="WP_126304479.1">
    <property type="nucleotide sequence ID" value="NZ_LR134516.1"/>
</dbReference>
<evidence type="ECO:0000256" key="5">
    <source>
        <dbReference type="SAM" id="SignalP"/>
    </source>
</evidence>
<feature type="domain" description="TonB C-terminal" evidence="6">
    <location>
        <begin position="16"/>
        <end position="112"/>
    </location>
</feature>
<dbReference type="Proteomes" id="UP000268229">
    <property type="component" value="Chromosome"/>
</dbReference>
<sequence>MNTRRILSTLTAFALLAGSQAALAEKVSFYQRASEASTPISGNVAMRLTIGIDGAVSNARVVRSSGSKVIDADAVKWMEAQFMRPVTKNGDPIEFSVVKEINFSTSSVIQASLKR</sequence>
<dbReference type="InterPro" id="IPR006260">
    <property type="entry name" value="TonB/TolA_C"/>
</dbReference>
<evidence type="ECO:0000313" key="7">
    <source>
        <dbReference type="EMBL" id="VEJ21168.1"/>
    </source>
</evidence>
<evidence type="ECO:0000256" key="1">
    <source>
        <dbReference type="ARBA" id="ARBA00004167"/>
    </source>
</evidence>
<dbReference type="Pfam" id="PF03544">
    <property type="entry name" value="TonB_C"/>
    <property type="match status" value="1"/>
</dbReference>
<dbReference type="AlphaFoldDB" id="A0A448UB98"/>
<dbReference type="GO" id="GO:0055085">
    <property type="term" value="P:transmembrane transport"/>
    <property type="evidence" value="ECO:0007669"/>
    <property type="project" value="InterPro"/>
</dbReference>
<name>A0A448UB98_9NEIS</name>
<keyword evidence="2" id="KW-0812">Transmembrane</keyword>
<dbReference type="InterPro" id="IPR037682">
    <property type="entry name" value="TonB_C"/>
</dbReference>
<accession>A0A448UB98</accession>
<evidence type="ECO:0000256" key="2">
    <source>
        <dbReference type="ARBA" id="ARBA00022692"/>
    </source>
</evidence>
<dbReference type="PROSITE" id="PS52015">
    <property type="entry name" value="TONB_CTD"/>
    <property type="match status" value="1"/>
</dbReference>
<reference evidence="7 8" key="1">
    <citation type="submission" date="2018-12" db="EMBL/GenBank/DDBJ databases">
        <authorList>
            <consortium name="Pathogen Informatics"/>
        </authorList>
    </citation>
    <scope>NUCLEOTIDE SEQUENCE [LARGE SCALE GENOMIC DNA]</scope>
    <source>
        <strain evidence="7 8">NCTC12227</strain>
    </source>
</reference>
<keyword evidence="8" id="KW-1185">Reference proteome</keyword>
<dbReference type="OrthoDB" id="8606209at2"/>
<dbReference type="Gene3D" id="3.30.1150.10">
    <property type="match status" value="1"/>
</dbReference>
<keyword evidence="4" id="KW-0472">Membrane</keyword>
<keyword evidence="3" id="KW-1133">Transmembrane helix</keyword>
<dbReference type="NCBIfam" id="TIGR01352">
    <property type="entry name" value="tonB_Cterm"/>
    <property type="match status" value="1"/>
</dbReference>
<evidence type="ECO:0000256" key="3">
    <source>
        <dbReference type="ARBA" id="ARBA00022989"/>
    </source>
</evidence>
<organism evidence="7 8">
    <name type="scientific">Neisseria animaloris</name>
    <dbReference type="NCBI Taxonomy" id="326522"/>
    <lineage>
        <taxon>Bacteria</taxon>
        <taxon>Pseudomonadati</taxon>
        <taxon>Pseudomonadota</taxon>
        <taxon>Betaproteobacteria</taxon>
        <taxon>Neisseriales</taxon>
        <taxon>Neisseriaceae</taxon>
        <taxon>Neisseria</taxon>
    </lineage>
</organism>
<evidence type="ECO:0000259" key="6">
    <source>
        <dbReference type="PROSITE" id="PS52015"/>
    </source>
</evidence>
<dbReference type="SUPFAM" id="SSF74653">
    <property type="entry name" value="TolA/TonB C-terminal domain"/>
    <property type="match status" value="1"/>
</dbReference>
<gene>
    <name evidence="7" type="ORF">NCTC12227_00894</name>
</gene>
<evidence type="ECO:0000313" key="8">
    <source>
        <dbReference type="Proteomes" id="UP000268229"/>
    </source>
</evidence>
<feature type="chain" id="PRO_5019055447" evidence="5">
    <location>
        <begin position="25"/>
        <end position="115"/>
    </location>
</feature>
<comment type="subcellular location">
    <subcellularLocation>
        <location evidence="1">Membrane</location>
        <topology evidence="1">Single-pass membrane protein</topology>
    </subcellularLocation>
</comment>
<feature type="signal peptide" evidence="5">
    <location>
        <begin position="1"/>
        <end position="24"/>
    </location>
</feature>
<protein>
    <submittedName>
        <fullName evidence="7">TonB family C-terminal domain</fullName>
    </submittedName>
</protein>
<evidence type="ECO:0000256" key="4">
    <source>
        <dbReference type="ARBA" id="ARBA00023136"/>
    </source>
</evidence>
<dbReference type="STRING" id="326522.BWD08_03590"/>
<keyword evidence="5" id="KW-0732">Signal</keyword>
<dbReference type="GO" id="GO:0016020">
    <property type="term" value="C:membrane"/>
    <property type="evidence" value="ECO:0007669"/>
    <property type="project" value="UniProtKB-SubCell"/>
</dbReference>
<proteinExistence type="predicted"/>
<dbReference type="EMBL" id="LR134516">
    <property type="protein sequence ID" value="VEJ21168.1"/>
    <property type="molecule type" value="Genomic_DNA"/>
</dbReference>